<dbReference type="GO" id="GO:0015740">
    <property type="term" value="P:C4-dicarboxylate transport"/>
    <property type="evidence" value="ECO:0007669"/>
    <property type="project" value="TreeGrafter"/>
</dbReference>
<dbReference type="InterPro" id="IPR007387">
    <property type="entry name" value="TRAP_DctQ"/>
</dbReference>
<dbReference type="PATRIC" id="fig|1288298.3.peg.644"/>
<organism evidence="11 12">
    <name type="scientific">Roseovarius mucosus DSM 17069</name>
    <dbReference type="NCBI Taxonomy" id="1288298"/>
    <lineage>
        <taxon>Bacteria</taxon>
        <taxon>Pseudomonadati</taxon>
        <taxon>Pseudomonadota</taxon>
        <taxon>Alphaproteobacteria</taxon>
        <taxon>Rhodobacterales</taxon>
        <taxon>Roseobacteraceae</taxon>
        <taxon>Roseovarius</taxon>
    </lineage>
</organism>
<keyword evidence="5 9" id="KW-0812">Transmembrane</keyword>
<keyword evidence="3" id="KW-1003">Cell membrane</keyword>
<feature type="transmembrane region" description="Helical" evidence="9">
    <location>
        <begin position="91"/>
        <end position="111"/>
    </location>
</feature>
<proteinExistence type="inferred from homology"/>
<protein>
    <recommendedName>
        <fullName evidence="9">TRAP transporter small permease protein</fullName>
    </recommendedName>
</protein>
<dbReference type="eggNOG" id="COG3090">
    <property type="taxonomic scope" value="Bacteria"/>
</dbReference>
<comment type="similarity">
    <text evidence="8 9">Belongs to the TRAP transporter small permease family.</text>
</comment>
<comment type="caution">
    <text evidence="11">The sequence shown here is derived from an EMBL/GenBank/DDBJ whole genome shotgun (WGS) entry which is preliminary data.</text>
</comment>
<dbReference type="Pfam" id="PF04290">
    <property type="entry name" value="DctQ"/>
    <property type="match status" value="1"/>
</dbReference>
<name>A0A0A0HRB5_9RHOB</name>
<evidence type="ECO:0000256" key="6">
    <source>
        <dbReference type="ARBA" id="ARBA00022989"/>
    </source>
</evidence>
<dbReference type="STRING" id="215743.ROSMUCSMR3_02134"/>
<evidence type="ECO:0000256" key="2">
    <source>
        <dbReference type="ARBA" id="ARBA00022448"/>
    </source>
</evidence>
<evidence type="ECO:0000313" key="11">
    <source>
        <dbReference type="EMBL" id="KGM89159.1"/>
    </source>
</evidence>
<evidence type="ECO:0000256" key="7">
    <source>
        <dbReference type="ARBA" id="ARBA00023136"/>
    </source>
</evidence>
<dbReference type="EMBL" id="AONH01000002">
    <property type="protein sequence ID" value="KGM89159.1"/>
    <property type="molecule type" value="Genomic_DNA"/>
</dbReference>
<keyword evidence="7 9" id="KW-0472">Membrane</keyword>
<keyword evidence="6 9" id="KW-1133">Transmembrane helix</keyword>
<evidence type="ECO:0000256" key="4">
    <source>
        <dbReference type="ARBA" id="ARBA00022519"/>
    </source>
</evidence>
<keyword evidence="4 9" id="KW-0997">Cell inner membrane</keyword>
<reference evidence="11 12" key="1">
    <citation type="submission" date="2013-01" db="EMBL/GenBank/DDBJ databases">
        <authorList>
            <person name="Fiebig A."/>
            <person name="Goeker M."/>
            <person name="Klenk H.-P.P."/>
        </authorList>
    </citation>
    <scope>NUCLEOTIDE SEQUENCE [LARGE SCALE GENOMIC DNA]</scope>
    <source>
        <strain evidence="11 12">DSM 17069</strain>
    </source>
</reference>
<evidence type="ECO:0000256" key="5">
    <source>
        <dbReference type="ARBA" id="ARBA00022692"/>
    </source>
</evidence>
<dbReference type="AlphaFoldDB" id="A0A0A0HRB5"/>
<keyword evidence="2 9" id="KW-0813">Transport</keyword>
<dbReference type="InterPro" id="IPR055348">
    <property type="entry name" value="DctQ"/>
</dbReference>
<feature type="transmembrane region" description="Helical" evidence="9">
    <location>
        <begin position="21"/>
        <end position="49"/>
    </location>
</feature>
<dbReference type="HOGENOM" id="CLU_086356_3_0_5"/>
<comment type="function">
    <text evidence="9">Part of the tripartite ATP-independent periplasmic (TRAP) transport system.</text>
</comment>
<dbReference type="GO" id="GO:0022857">
    <property type="term" value="F:transmembrane transporter activity"/>
    <property type="evidence" value="ECO:0007669"/>
    <property type="project" value="UniProtKB-UniRule"/>
</dbReference>
<dbReference type="Proteomes" id="UP000030021">
    <property type="component" value="Unassembled WGS sequence"/>
</dbReference>
<accession>A0A0A0HRB5</accession>
<sequence>MRKWLELIDAALTFLERTTVALLLLVAVVILVADVALRAFFGLALAWAAELTRYAIVWLVFIGGGIGARSGAHISIDVLGAVLPPRMAHRLAQFAALIAAGTTAMLAWYGWTLVSQMKQFGQTSASLEWPMWVVYLAIPTGCTLMSVRFIQNAFFLSKDARRLTAAQSTA</sequence>
<feature type="domain" description="Tripartite ATP-independent periplasmic transporters DctQ component" evidence="10">
    <location>
        <begin position="28"/>
        <end position="154"/>
    </location>
</feature>
<comment type="subcellular location">
    <subcellularLocation>
        <location evidence="1 9">Cell inner membrane</location>
        <topology evidence="1 9">Multi-pass membrane protein</topology>
    </subcellularLocation>
</comment>
<evidence type="ECO:0000259" key="10">
    <source>
        <dbReference type="Pfam" id="PF04290"/>
    </source>
</evidence>
<comment type="subunit">
    <text evidence="9">The complex comprises the extracytoplasmic solute receptor protein and the two transmembrane proteins.</text>
</comment>
<evidence type="ECO:0000313" key="12">
    <source>
        <dbReference type="Proteomes" id="UP000030021"/>
    </source>
</evidence>
<feature type="transmembrane region" description="Helical" evidence="9">
    <location>
        <begin position="131"/>
        <end position="150"/>
    </location>
</feature>
<dbReference type="GO" id="GO:0005886">
    <property type="term" value="C:plasma membrane"/>
    <property type="evidence" value="ECO:0007669"/>
    <property type="project" value="UniProtKB-SubCell"/>
</dbReference>
<dbReference type="OrthoDB" id="7843639at2"/>
<evidence type="ECO:0000256" key="9">
    <source>
        <dbReference type="RuleBase" id="RU369079"/>
    </source>
</evidence>
<dbReference type="RefSeq" id="WP_037270009.1">
    <property type="nucleotide sequence ID" value="NZ_KN293976.1"/>
</dbReference>
<evidence type="ECO:0000256" key="3">
    <source>
        <dbReference type="ARBA" id="ARBA00022475"/>
    </source>
</evidence>
<feature type="transmembrane region" description="Helical" evidence="9">
    <location>
        <begin position="55"/>
        <end position="79"/>
    </location>
</feature>
<dbReference type="PANTHER" id="PTHR35011">
    <property type="entry name" value="2,3-DIKETO-L-GULONATE TRAP TRANSPORTER SMALL PERMEASE PROTEIN YIAM"/>
    <property type="match status" value="1"/>
</dbReference>
<evidence type="ECO:0000256" key="1">
    <source>
        <dbReference type="ARBA" id="ARBA00004429"/>
    </source>
</evidence>
<dbReference type="PANTHER" id="PTHR35011:SF2">
    <property type="entry name" value="2,3-DIKETO-L-GULONATE TRAP TRANSPORTER SMALL PERMEASE PROTEIN YIAM"/>
    <property type="match status" value="1"/>
</dbReference>
<evidence type="ECO:0000256" key="8">
    <source>
        <dbReference type="ARBA" id="ARBA00038436"/>
    </source>
</evidence>
<gene>
    <name evidence="11" type="ORF">rosmuc_00643</name>
</gene>